<dbReference type="GO" id="GO:0005737">
    <property type="term" value="C:cytoplasm"/>
    <property type="evidence" value="ECO:0007669"/>
    <property type="project" value="UniProtKB-SubCell"/>
</dbReference>
<evidence type="ECO:0000256" key="3">
    <source>
        <dbReference type="ARBA" id="ARBA00022737"/>
    </source>
</evidence>
<reference evidence="5 6" key="1">
    <citation type="journal article" date="2017" name="G3 (Bethesda)">
        <title>The Physical Genome Mapping of Anopheles albimanus Corrected Scaffold Misassemblies and Identified Interarm Rearrangements in Genus Anopheles.</title>
        <authorList>
            <person name="Artemov G.N."/>
            <person name="Peery A.N."/>
            <person name="Jiang X."/>
            <person name="Tu Z."/>
            <person name="Stegniy V.N."/>
            <person name="Sharakhova M.V."/>
            <person name="Sharakhov I.V."/>
        </authorList>
    </citation>
    <scope>NUCLEOTIDE SEQUENCE [LARGE SCALE GENOMIC DNA]</scope>
    <source>
        <strain evidence="5 6">ALBI9_A</strain>
    </source>
</reference>
<dbReference type="PANTHER" id="PTHR48032:SF18">
    <property type="entry name" value="RRM DOMAIN-CONTAINING PROTEIN"/>
    <property type="match status" value="1"/>
</dbReference>
<dbReference type="AlphaFoldDB" id="A0A182FD24"/>
<dbReference type="STRING" id="7167.A0A182FD24"/>
<evidence type="ECO:0000256" key="2">
    <source>
        <dbReference type="ARBA" id="ARBA00022490"/>
    </source>
</evidence>
<comment type="subcellular location">
    <subcellularLocation>
        <location evidence="1">Cytoplasm</location>
    </subcellularLocation>
</comment>
<evidence type="ECO:0000313" key="6">
    <source>
        <dbReference type="Proteomes" id="UP000069272"/>
    </source>
</evidence>
<dbReference type="SUPFAM" id="SSF54928">
    <property type="entry name" value="RNA-binding domain, RBD"/>
    <property type="match status" value="1"/>
</dbReference>
<keyword evidence="6" id="KW-1185">Reference proteome</keyword>
<evidence type="ECO:0008006" key="7">
    <source>
        <dbReference type="Google" id="ProtNLM"/>
    </source>
</evidence>
<keyword evidence="4" id="KW-0694">RNA-binding</keyword>
<dbReference type="GO" id="GO:0003729">
    <property type="term" value="F:mRNA binding"/>
    <property type="evidence" value="ECO:0007669"/>
    <property type="project" value="TreeGrafter"/>
</dbReference>
<proteinExistence type="predicted"/>
<sequence length="170" mass="18710">MVRARDPDCTFVCFSSINAFGPRLQKVVNSQNHRWSMVTRTKKIFVGGLSAPTTLEDVKSYFEQFGPVPCSIAELLEGVQSLGLRHIASPKPSECHRSLIFIVHRSGAVITSVVGWLPLGAVFSGFTPGPGSTMAGRKQGERSQNFPLVSQRRKMPSWQYLGVGMGWTIK</sequence>
<dbReference type="VEuPathDB" id="VectorBase:AALB004410"/>
<dbReference type="InterPro" id="IPR012677">
    <property type="entry name" value="Nucleotide-bd_a/b_plait_sf"/>
</dbReference>
<dbReference type="InterPro" id="IPR035979">
    <property type="entry name" value="RBD_domain_sf"/>
</dbReference>
<dbReference type="Proteomes" id="UP000069272">
    <property type="component" value="Chromosome 3L"/>
</dbReference>
<evidence type="ECO:0000313" key="5">
    <source>
        <dbReference type="EnsemblMetazoa" id="AALB004410-PA"/>
    </source>
</evidence>
<dbReference type="GO" id="GO:0006417">
    <property type="term" value="P:regulation of translation"/>
    <property type="evidence" value="ECO:0007669"/>
    <property type="project" value="TreeGrafter"/>
</dbReference>
<dbReference type="EnsemblMetazoa" id="AALB004410-RA">
    <property type="protein sequence ID" value="AALB004410-PA"/>
    <property type="gene ID" value="AALB004410"/>
</dbReference>
<keyword evidence="3" id="KW-0677">Repeat</keyword>
<evidence type="ECO:0000256" key="4">
    <source>
        <dbReference type="ARBA" id="ARBA00022884"/>
    </source>
</evidence>
<reference evidence="5" key="2">
    <citation type="submission" date="2022-08" db="UniProtKB">
        <authorList>
            <consortium name="EnsemblMetazoa"/>
        </authorList>
    </citation>
    <scope>IDENTIFICATION</scope>
    <source>
        <strain evidence="5">STECLA/ALBI9_A</strain>
    </source>
</reference>
<dbReference type="Gene3D" id="3.30.70.330">
    <property type="match status" value="1"/>
</dbReference>
<keyword evidence="2" id="KW-0963">Cytoplasm</keyword>
<protein>
    <recommendedName>
        <fullName evidence="7">RRM domain-containing protein</fullName>
    </recommendedName>
</protein>
<dbReference type="PANTHER" id="PTHR48032">
    <property type="entry name" value="RNA-BINDING PROTEIN MUSASHI HOMOLOG RBP6"/>
    <property type="match status" value="1"/>
</dbReference>
<name>A0A182FD24_ANOAL</name>
<accession>A0A182FD24</accession>
<evidence type="ECO:0000256" key="1">
    <source>
        <dbReference type="ARBA" id="ARBA00004496"/>
    </source>
</evidence>
<organism evidence="5 6">
    <name type="scientific">Anopheles albimanus</name>
    <name type="common">New world malaria mosquito</name>
    <dbReference type="NCBI Taxonomy" id="7167"/>
    <lineage>
        <taxon>Eukaryota</taxon>
        <taxon>Metazoa</taxon>
        <taxon>Ecdysozoa</taxon>
        <taxon>Arthropoda</taxon>
        <taxon>Hexapoda</taxon>
        <taxon>Insecta</taxon>
        <taxon>Pterygota</taxon>
        <taxon>Neoptera</taxon>
        <taxon>Endopterygota</taxon>
        <taxon>Diptera</taxon>
        <taxon>Nematocera</taxon>
        <taxon>Culicoidea</taxon>
        <taxon>Culicidae</taxon>
        <taxon>Anophelinae</taxon>
        <taxon>Anopheles</taxon>
    </lineage>
</organism>